<dbReference type="AlphaFoldDB" id="A0A2G9SK60"/>
<name>A0A2G9SK60_AQUCT</name>
<protein>
    <submittedName>
        <fullName evidence="1">Uncharacterized protein</fullName>
    </submittedName>
</protein>
<organism evidence="1 2">
    <name type="scientific">Aquarana catesbeiana</name>
    <name type="common">American bullfrog</name>
    <name type="synonym">Rana catesbeiana</name>
    <dbReference type="NCBI Taxonomy" id="8400"/>
    <lineage>
        <taxon>Eukaryota</taxon>
        <taxon>Metazoa</taxon>
        <taxon>Chordata</taxon>
        <taxon>Craniata</taxon>
        <taxon>Vertebrata</taxon>
        <taxon>Euteleostomi</taxon>
        <taxon>Amphibia</taxon>
        <taxon>Batrachia</taxon>
        <taxon>Anura</taxon>
        <taxon>Neobatrachia</taxon>
        <taxon>Ranoidea</taxon>
        <taxon>Ranidae</taxon>
        <taxon>Aquarana</taxon>
    </lineage>
</organism>
<dbReference type="OrthoDB" id="47017at2759"/>
<evidence type="ECO:0000313" key="2">
    <source>
        <dbReference type="Proteomes" id="UP000228934"/>
    </source>
</evidence>
<reference evidence="2" key="1">
    <citation type="journal article" date="2017" name="Nat. Commun.">
        <title>The North American bullfrog draft genome provides insight into hormonal regulation of long noncoding RNA.</title>
        <authorList>
            <person name="Hammond S.A."/>
            <person name="Warren R.L."/>
            <person name="Vandervalk B.P."/>
            <person name="Kucuk E."/>
            <person name="Khan H."/>
            <person name="Gibb E.A."/>
            <person name="Pandoh P."/>
            <person name="Kirk H."/>
            <person name="Zhao Y."/>
            <person name="Jones M."/>
            <person name="Mungall A.J."/>
            <person name="Coope R."/>
            <person name="Pleasance S."/>
            <person name="Moore R.A."/>
            <person name="Holt R.A."/>
            <person name="Round J.M."/>
            <person name="Ohora S."/>
            <person name="Walle B.V."/>
            <person name="Veldhoen N."/>
            <person name="Helbing C.C."/>
            <person name="Birol I."/>
        </authorList>
    </citation>
    <scope>NUCLEOTIDE SEQUENCE [LARGE SCALE GENOMIC DNA]</scope>
</reference>
<gene>
    <name evidence="1" type="ORF">AB205_0185560</name>
</gene>
<proteinExistence type="predicted"/>
<evidence type="ECO:0000313" key="1">
    <source>
        <dbReference type="EMBL" id="PIO40505.1"/>
    </source>
</evidence>
<feature type="non-terminal residue" evidence="1">
    <location>
        <position position="131"/>
    </location>
</feature>
<keyword evidence="2" id="KW-1185">Reference proteome</keyword>
<dbReference type="EMBL" id="KV923167">
    <property type="protein sequence ID" value="PIO40505.1"/>
    <property type="molecule type" value="Genomic_DNA"/>
</dbReference>
<accession>A0A2G9SK60</accession>
<sequence>MKGIFPSRTQQKKNNTLHYKGSFLQNDCLKKVSRTLVHLPVRCNNQEYFGTGAAYSPLQQPPQIHKVVDCTPIGRKSNEQPVKSNNRLQYALIVHTSEQYWYTGPYAVHREPVFRASAVMYEYHLEVRTAK</sequence>
<dbReference type="Proteomes" id="UP000228934">
    <property type="component" value="Unassembled WGS sequence"/>
</dbReference>